<evidence type="ECO:0000313" key="3">
    <source>
        <dbReference type="Proteomes" id="UP001484535"/>
    </source>
</evidence>
<sequence>MLRAMAYFGAICVIGWIVMTYGDSSDEAAADVQQVVSSPAPAPTVAPTVALPGYIDDGDAFDPGDGSQTADFWTSGPNPAIPPSQDPLTRQHY</sequence>
<organism evidence="2 3">
    <name type="scientific">Aurantiacibacter flavus</name>
    <dbReference type="NCBI Taxonomy" id="3145232"/>
    <lineage>
        <taxon>Bacteria</taxon>
        <taxon>Pseudomonadati</taxon>
        <taxon>Pseudomonadota</taxon>
        <taxon>Alphaproteobacteria</taxon>
        <taxon>Sphingomonadales</taxon>
        <taxon>Erythrobacteraceae</taxon>
        <taxon>Aurantiacibacter</taxon>
    </lineage>
</organism>
<name>A0ABV0CUU2_9SPHN</name>
<feature type="compositionally biased region" description="Polar residues" evidence="1">
    <location>
        <begin position="66"/>
        <end position="77"/>
    </location>
</feature>
<evidence type="ECO:0000256" key="1">
    <source>
        <dbReference type="SAM" id="MobiDB-lite"/>
    </source>
</evidence>
<comment type="caution">
    <text evidence="2">The sequence shown here is derived from an EMBL/GenBank/DDBJ whole genome shotgun (WGS) entry which is preliminary data.</text>
</comment>
<dbReference type="EMBL" id="JBDLBR010000002">
    <property type="protein sequence ID" value="MEN7536623.1"/>
    <property type="molecule type" value="Genomic_DNA"/>
</dbReference>
<feature type="region of interest" description="Disordered" evidence="1">
    <location>
        <begin position="56"/>
        <end position="93"/>
    </location>
</feature>
<gene>
    <name evidence="2" type="ORF">ABDJ38_05505</name>
</gene>
<dbReference type="Proteomes" id="UP001484535">
    <property type="component" value="Unassembled WGS sequence"/>
</dbReference>
<evidence type="ECO:0000313" key="2">
    <source>
        <dbReference type="EMBL" id="MEN7536623.1"/>
    </source>
</evidence>
<keyword evidence="3" id="KW-1185">Reference proteome</keyword>
<accession>A0ABV0CUU2</accession>
<reference evidence="2 3" key="1">
    <citation type="submission" date="2024-05" db="EMBL/GenBank/DDBJ databases">
        <authorList>
            <person name="Park S."/>
        </authorList>
    </citation>
    <scope>NUCLEOTIDE SEQUENCE [LARGE SCALE GENOMIC DNA]</scope>
    <source>
        <strain evidence="2 3">DGU5</strain>
    </source>
</reference>
<proteinExistence type="predicted"/>
<protein>
    <submittedName>
        <fullName evidence="2">Uncharacterized protein</fullName>
    </submittedName>
</protein>